<organism evidence="2 3">
    <name type="scientific">Colletotrichum salicis</name>
    <dbReference type="NCBI Taxonomy" id="1209931"/>
    <lineage>
        <taxon>Eukaryota</taxon>
        <taxon>Fungi</taxon>
        <taxon>Dikarya</taxon>
        <taxon>Ascomycota</taxon>
        <taxon>Pezizomycotina</taxon>
        <taxon>Sordariomycetes</taxon>
        <taxon>Hypocreomycetidae</taxon>
        <taxon>Glomerellales</taxon>
        <taxon>Glomerellaceae</taxon>
        <taxon>Colletotrichum</taxon>
        <taxon>Colletotrichum acutatum species complex</taxon>
    </lineage>
</organism>
<dbReference type="Proteomes" id="UP000070121">
    <property type="component" value="Unassembled WGS sequence"/>
</dbReference>
<feature type="region of interest" description="Disordered" evidence="1">
    <location>
        <begin position="39"/>
        <end position="60"/>
    </location>
</feature>
<accession>A0A135TX23</accession>
<evidence type="ECO:0000256" key="1">
    <source>
        <dbReference type="SAM" id="MobiDB-lite"/>
    </source>
</evidence>
<feature type="region of interest" description="Disordered" evidence="1">
    <location>
        <begin position="1"/>
        <end position="20"/>
    </location>
</feature>
<name>A0A135TX23_9PEZI</name>
<feature type="compositionally biased region" description="Polar residues" evidence="1">
    <location>
        <begin position="39"/>
        <end position="50"/>
    </location>
</feature>
<feature type="compositionally biased region" description="Polar residues" evidence="1">
    <location>
        <begin position="1"/>
        <end position="15"/>
    </location>
</feature>
<gene>
    <name evidence="2" type="ORF">CSAL01_10445</name>
</gene>
<protein>
    <submittedName>
        <fullName evidence="2">Uncharacterized protein</fullName>
    </submittedName>
</protein>
<reference evidence="2 3" key="1">
    <citation type="submission" date="2014-02" db="EMBL/GenBank/DDBJ databases">
        <title>The genome sequence of Colletotrichum salicis CBS 607.94.</title>
        <authorList>
            <person name="Baroncelli R."/>
            <person name="Thon M.R."/>
        </authorList>
    </citation>
    <scope>NUCLEOTIDE SEQUENCE [LARGE SCALE GENOMIC DNA]</scope>
    <source>
        <strain evidence="2 3">CBS 607.94</strain>
    </source>
</reference>
<sequence length="176" mass="18638">MAHNGSSSGSRSILQEGSKETEIDSQLFDFAQVEALTDMSRSTSPTSRFTASPPFQFGEGSTSQPSERCFLVLVAPCFTVSHFDARITFPADGMTDLVWHPSTIQDIDEVSGPPRNLEAAADETFGRFLALRLGGMLVLSSAAAAAAATQGERGPFLAAWHVPAAGKRLFGLAGTI</sequence>
<comment type="caution">
    <text evidence="2">The sequence shown here is derived from an EMBL/GenBank/DDBJ whole genome shotgun (WGS) entry which is preliminary data.</text>
</comment>
<proteinExistence type="predicted"/>
<dbReference type="AlphaFoldDB" id="A0A135TX23"/>
<keyword evidence="3" id="KW-1185">Reference proteome</keyword>
<evidence type="ECO:0000313" key="2">
    <source>
        <dbReference type="EMBL" id="KXH52709.1"/>
    </source>
</evidence>
<dbReference type="EMBL" id="JFFI01001857">
    <property type="protein sequence ID" value="KXH52709.1"/>
    <property type="molecule type" value="Genomic_DNA"/>
</dbReference>
<evidence type="ECO:0000313" key="3">
    <source>
        <dbReference type="Proteomes" id="UP000070121"/>
    </source>
</evidence>